<evidence type="ECO:0000256" key="1">
    <source>
        <dbReference type="SAM" id="Phobius"/>
    </source>
</evidence>
<evidence type="ECO:0000313" key="3">
    <source>
        <dbReference type="Proteomes" id="UP000515977"/>
    </source>
</evidence>
<feature type="transmembrane region" description="Helical" evidence="1">
    <location>
        <begin position="113"/>
        <end position="135"/>
    </location>
</feature>
<dbReference type="AlphaFoldDB" id="A0A7G9QVV6"/>
<name>A0A7G9QVV6_9GAMM</name>
<dbReference type="RefSeq" id="WP_187571226.1">
    <property type="nucleotide sequence ID" value="NZ_CP060711.1"/>
</dbReference>
<organism evidence="2 3">
    <name type="scientific">Thermomonas brevis</name>
    <dbReference type="NCBI Taxonomy" id="215691"/>
    <lineage>
        <taxon>Bacteria</taxon>
        <taxon>Pseudomonadati</taxon>
        <taxon>Pseudomonadota</taxon>
        <taxon>Gammaproteobacteria</taxon>
        <taxon>Lysobacterales</taxon>
        <taxon>Lysobacteraceae</taxon>
        <taxon>Thermomonas</taxon>
    </lineage>
</organism>
<dbReference type="KEGG" id="tbv:H9L17_04910"/>
<keyword evidence="1" id="KW-0812">Transmembrane</keyword>
<reference evidence="2 3" key="1">
    <citation type="submission" date="2020-08" db="EMBL/GenBank/DDBJ databases">
        <title>Genome sequence of Thermomonas brevis KACC 16975T.</title>
        <authorList>
            <person name="Hyun D.-W."/>
            <person name="Bae J.-W."/>
        </authorList>
    </citation>
    <scope>NUCLEOTIDE SEQUENCE [LARGE SCALE GENOMIC DNA]</scope>
    <source>
        <strain evidence="2 3">KACC 16975</strain>
    </source>
</reference>
<feature type="transmembrane region" description="Helical" evidence="1">
    <location>
        <begin position="90"/>
        <end position="107"/>
    </location>
</feature>
<dbReference type="Proteomes" id="UP000515977">
    <property type="component" value="Chromosome"/>
</dbReference>
<feature type="transmembrane region" description="Helical" evidence="1">
    <location>
        <begin position="48"/>
        <end position="69"/>
    </location>
</feature>
<dbReference type="EMBL" id="CP060711">
    <property type="protein sequence ID" value="QNN47481.1"/>
    <property type="molecule type" value="Genomic_DNA"/>
</dbReference>
<accession>A0A7G9QVV6</accession>
<keyword evidence="1" id="KW-0472">Membrane</keyword>
<evidence type="ECO:0000313" key="2">
    <source>
        <dbReference type="EMBL" id="QNN47481.1"/>
    </source>
</evidence>
<feature type="transmembrane region" description="Helical" evidence="1">
    <location>
        <begin position="7"/>
        <end position="28"/>
    </location>
</feature>
<gene>
    <name evidence="2" type="ORF">H9L17_04910</name>
</gene>
<protein>
    <submittedName>
        <fullName evidence="2">Uncharacterized protein</fullName>
    </submittedName>
</protein>
<sequence length="151" mass="16281">MLKAQEVLFEIAVSFLIGGLPVLIAYWIGGFPFLDASLKALLPNDFPLWYAVGLSGITVAVLSALKISPSLSGPSLPKKILLEVHSDLHAVYRLGAGALLTFSALWVCVDRASLHRGILLLIIYGLASLLVCIFYGRLTQWLEDRASSTAA</sequence>
<keyword evidence="3" id="KW-1185">Reference proteome</keyword>
<keyword evidence="1" id="KW-1133">Transmembrane helix</keyword>
<proteinExistence type="predicted"/>